<accession>A0ABW5UFQ6</accession>
<feature type="compositionally biased region" description="Gly residues" evidence="1">
    <location>
        <begin position="27"/>
        <end position="61"/>
    </location>
</feature>
<feature type="signal peptide" evidence="2">
    <location>
        <begin position="1"/>
        <end position="23"/>
    </location>
</feature>
<evidence type="ECO:0000313" key="4">
    <source>
        <dbReference type="Proteomes" id="UP001597463"/>
    </source>
</evidence>
<name>A0ABW5UFQ6_9BURK</name>
<reference evidence="4" key="1">
    <citation type="journal article" date="2019" name="Int. J. Syst. Evol. Microbiol.">
        <title>The Global Catalogue of Microorganisms (GCM) 10K type strain sequencing project: providing services to taxonomists for standard genome sequencing and annotation.</title>
        <authorList>
            <consortium name="The Broad Institute Genomics Platform"/>
            <consortium name="The Broad Institute Genome Sequencing Center for Infectious Disease"/>
            <person name="Wu L."/>
            <person name="Ma J."/>
        </authorList>
    </citation>
    <scope>NUCLEOTIDE SEQUENCE [LARGE SCALE GENOMIC DNA]</scope>
    <source>
        <strain evidence="4">TISTR 1906</strain>
    </source>
</reference>
<organism evidence="3 4">
    <name type="scientific">Comamonas terrae</name>
    <dbReference type="NCBI Taxonomy" id="673548"/>
    <lineage>
        <taxon>Bacteria</taxon>
        <taxon>Pseudomonadati</taxon>
        <taxon>Pseudomonadota</taxon>
        <taxon>Betaproteobacteria</taxon>
        <taxon>Burkholderiales</taxon>
        <taxon>Comamonadaceae</taxon>
        <taxon>Comamonas</taxon>
    </lineage>
</organism>
<protein>
    <submittedName>
        <fullName evidence="3">Uncharacterized protein</fullName>
    </submittedName>
</protein>
<keyword evidence="2" id="KW-0732">Signal</keyword>
<evidence type="ECO:0000256" key="2">
    <source>
        <dbReference type="SAM" id="SignalP"/>
    </source>
</evidence>
<comment type="caution">
    <text evidence="3">The sequence shown here is derived from an EMBL/GenBank/DDBJ whole genome shotgun (WGS) entry which is preliminary data.</text>
</comment>
<feature type="region of interest" description="Disordered" evidence="1">
    <location>
        <begin position="27"/>
        <end position="69"/>
    </location>
</feature>
<evidence type="ECO:0000313" key="3">
    <source>
        <dbReference type="EMBL" id="MFD2752468.1"/>
    </source>
</evidence>
<proteinExistence type="predicted"/>
<gene>
    <name evidence="3" type="ORF">ACFSW6_00085</name>
</gene>
<feature type="chain" id="PRO_5045458830" evidence="2">
    <location>
        <begin position="24"/>
        <end position="358"/>
    </location>
</feature>
<dbReference type="RefSeq" id="WP_066479782.1">
    <property type="nucleotide sequence ID" value="NZ_BCNT01000010.1"/>
</dbReference>
<sequence>MTSTQLTRRSAALLMLASLAACGGGGGDGGSAGGGSGGGSEGGSGGNGTGPGGGETGGGSSGPVTGSYSLRTAATGHDQMLSDANTMGAQGFVLVSALATQMTATSPGVIGDFYVSDTAHSGHKFAYLLQPQPGNLTEFLAQLNQQGGNGYMFKSGSVFGNVSDIRNVYVKDTSRSDQFSYEASTTIPQTPQAMADEINRQGARGLRYLGQYSIGTALIFSLYVKRNDSVTYQYTLENQSHPMGPADRAALQSQLAAKGAQGLFFRGTEVFGQSANPAQQEYADVYEKSSAQNGTIEYLVEAASTGDSLDDILKSMNGNAANGFFWLSQTMTSDMKMSTVSVKNGGSLLHPLAGVSFP</sequence>
<keyword evidence="4" id="KW-1185">Reference proteome</keyword>
<evidence type="ECO:0000256" key="1">
    <source>
        <dbReference type="SAM" id="MobiDB-lite"/>
    </source>
</evidence>
<dbReference type="EMBL" id="JBHUMV010000001">
    <property type="protein sequence ID" value="MFD2752468.1"/>
    <property type="molecule type" value="Genomic_DNA"/>
</dbReference>
<dbReference type="Proteomes" id="UP001597463">
    <property type="component" value="Unassembled WGS sequence"/>
</dbReference>